<comment type="caution">
    <text evidence="2">The sequence shown here is derived from an EMBL/GenBank/DDBJ whole genome shotgun (WGS) entry which is preliminary data.</text>
</comment>
<dbReference type="EMBL" id="CAJNNV010029912">
    <property type="protein sequence ID" value="CAE8630588.1"/>
    <property type="molecule type" value="Genomic_DNA"/>
</dbReference>
<sequence>MLVVLRSLLVVSFLLRCSAGGTEEAQACRQDSGRLLVVVRTYRPTPAMVGRMKSFAVALQKSTLRSEFVISVDTTNITWAVLRNLSLTTGLQQEDLERAHVNASVALYSILAEEVPTATLHNFTISDIRETFPVWNTIGRLGHVRGFHVEPLLLGLRHAQKVWDHVWVFEDDVGLCGDLGTFLQIYQDDSSDFIGGKSYIPHFPEGWSPSELGSEEFVRRFPEKWWRGSLENVQRLLVAPIYRAPAGVSTQRSHCLEREADPYILRNHNKVHVCTPQRRHHLLDGLYGWDGCLDGGISPEQWAKLCPSEPDIPKLAHALKVSLLDFQPAGLTAPKAGLDAFLDLQEVKAAGEVSHGAAAQAAEDLDEFSSFLQLPLSEDDVHSAAYLTESWFLSSKAGDRDFASITCNEICSRRTGAITAAVVGFGLLQTSMKHVVLISI</sequence>
<evidence type="ECO:0000313" key="2">
    <source>
        <dbReference type="EMBL" id="CAE8630588.1"/>
    </source>
</evidence>
<dbReference type="Proteomes" id="UP000654075">
    <property type="component" value="Unassembled WGS sequence"/>
</dbReference>
<evidence type="ECO:0008006" key="4">
    <source>
        <dbReference type="Google" id="ProtNLM"/>
    </source>
</evidence>
<evidence type="ECO:0000313" key="3">
    <source>
        <dbReference type="Proteomes" id="UP000654075"/>
    </source>
</evidence>
<proteinExistence type="predicted"/>
<evidence type="ECO:0000256" key="1">
    <source>
        <dbReference type="SAM" id="SignalP"/>
    </source>
</evidence>
<organism evidence="2 3">
    <name type="scientific">Polarella glacialis</name>
    <name type="common">Dinoflagellate</name>
    <dbReference type="NCBI Taxonomy" id="89957"/>
    <lineage>
        <taxon>Eukaryota</taxon>
        <taxon>Sar</taxon>
        <taxon>Alveolata</taxon>
        <taxon>Dinophyceae</taxon>
        <taxon>Suessiales</taxon>
        <taxon>Suessiaceae</taxon>
        <taxon>Polarella</taxon>
    </lineage>
</organism>
<keyword evidence="3" id="KW-1185">Reference proteome</keyword>
<keyword evidence="1" id="KW-0732">Signal</keyword>
<gene>
    <name evidence="2" type="ORF">PGLA1383_LOCUS46859</name>
</gene>
<name>A0A813GZ36_POLGL</name>
<dbReference type="AlphaFoldDB" id="A0A813GZ36"/>
<reference evidence="2" key="1">
    <citation type="submission" date="2021-02" db="EMBL/GenBank/DDBJ databases">
        <authorList>
            <person name="Dougan E. K."/>
            <person name="Rhodes N."/>
            <person name="Thang M."/>
            <person name="Chan C."/>
        </authorList>
    </citation>
    <scope>NUCLEOTIDE SEQUENCE</scope>
</reference>
<protein>
    <recommendedName>
        <fullName evidence="4">Protein xylosyltransferase</fullName>
    </recommendedName>
</protein>
<feature type="signal peptide" evidence="1">
    <location>
        <begin position="1"/>
        <end position="19"/>
    </location>
</feature>
<accession>A0A813GZ36</accession>
<feature type="chain" id="PRO_5032981717" description="Protein xylosyltransferase" evidence="1">
    <location>
        <begin position="20"/>
        <end position="440"/>
    </location>
</feature>